<protein>
    <submittedName>
        <fullName evidence="2">Iron chaperone</fullName>
    </submittedName>
</protein>
<sequence length="124" mass="13693">MAPRFASVDDYIASYPEETRAQLAGVRRAIKKVAPHAAEKISYGMATFTVDGKPLVYYAGWKNHVGLYPVPTGSPEFEEAIAPYRRAKDTVRFPVSRPVPLELVGEIARLCLARRADVSESPKS</sequence>
<organism evidence="2 3">
    <name type="scientific">Terrabacter lapilli</name>
    <dbReference type="NCBI Taxonomy" id="436231"/>
    <lineage>
        <taxon>Bacteria</taxon>
        <taxon>Bacillati</taxon>
        <taxon>Actinomycetota</taxon>
        <taxon>Actinomycetes</taxon>
        <taxon>Micrococcales</taxon>
        <taxon>Intrasporangiaceae</taxon>
        <taxon>Terrabacter</taxon>
    </lineage>
</organism>
<dbReference type="Proteomes" id="UP001500013">
    <property type="component" value="Unassembled WGS sequence"/>
</dbReference>
<proteinExistence type="predicted"/>
<reference evidence="2 3" key="1">
    <citation type="journal article" date="2019" name="Int. J. Syst. Evol. Microbiol.">
        <title>The Global Catalogue of Microorganisms (GCM) 10K type strain sequencing project: providing services to taxonomists for standard genome sequencing and annotation.</title>
        <authorList>
            <consortium name="The Broad Institute Genomics Platform"/>
            <consortium name="The Broad Institute Genome Sequencing Center for Infectious Disease"/>
            <person name="Wu L."/>
            <person name="Ma J."/>
        </authorList>
    </citation>
    <scope>NUCLEOTIDE SEQUENCE [LARGE SCALE GENOMIC DNA]</scope>
    <source>
        <strain evidence="2 3">JCM 15628</strain>
    </source>
</reference>
<dbReference type="RefSeq" id="WP_344061477.1">
    <property type="nucleotide sequence ID" value="NZ_BAAAPU010000007.1"/>
</dbReference>
<evidence type="ECO:0000313" key="3">
    <source>
        <dbReference type="Proteomes" id="UP001500013"/>
    </source>
</evidence>
<keyword evidence="3" id="KW-1185">Reference proteome</keyword>
<evidence type="ECO:0000313" key="2">
    <source>
        <dbReference type="EMBL" id="GAA1979707.1"/>
    </source>
</evidence>
<feature type="domain" description="YdhG-like" evidence="1">
    <location>
        <begin position="20"/>
        <end position="109"/>
    </location>
</feature>
<dbReference type="SUPFAM" id="SSF159888">
    <property type="entry name" value="YdhG-like"/>
    <property type="match status" value="1"/>
</dbReference>
<dbReference type="Gene3D" id="3.90.1150.200">
    <property type="match status" value="1"/>
</dbReference>
<dbReference type="EMBL" id="BAAAPU010000007">
    <property type="protein sequence ID" value="GAA1979707.1"/>
    <property type="molecule type" value="Genomic_DNA"/>
</dbReference>
<gene>
    <name evidence="2" type="ORF">GCM10009817_20480</name>
</gene>
<name>A0ABN2S3P1_9MICO</name>
<comment type="caution">
    <text evidence="2">The sequence shown here is derived from an EMBL/GenBank/DDBJ whole genome shotgun (WGS) entry which is preliminary data.</text>
</comment>
<dbReference type="Pfam" id="PF08818">
    <property type="entry name" value="DUF1801"/>
    <property type="match status" value="1"/>
</dbReference>
<accession>A0ABN2S3P1</accession>
<dbReference type="InterPro" id="IPR014922">
    <property type="entry name" value="YdhG-like"/>
</dbReference>
<evidence type="ECO:0000259" key="1">
    <source>
        <dbReference type="Pfam" id="PF08818"/>
    </source>
</evidence>